<dbReference type="GO" id="GO:0051536">
    <property type="term" value="F:iron-sulfur cluster binding"/>
    <property type="evidence" value="ECO:0007669"/>
    <property type="project" value="UniProtKB-KW"/>
</dbReference>
<feature type="domain" description="Radical SAM core" evidence="5">
    <location>
        <begin position="46"/>
        <end position="283"/>
    </location>
</feature>
<dbReference type="PANTHER" id="PTHR43432">
    <property type="entry name" value="SLR0285 PROTEIN"/>
    <property type="match status" value="1"/>
</dbReference>
<keyword evidence="2" id="KW-0408">Iron</keyword>
<dbReference type="RefSeq" id="WP_044235461.1">
    <property type="nucleotide sequence ID" value="NZ_ASRX01000003.1"/>
</dbReference>
<name>A0A017TGM9_9BACT</name>
<keyword evidence="3" id="KW-0411">Iron-sulfur</keyword>
<evidence type="ECO:0000256" key="2">
    <source>
        <dbReference type="ARBA" id="ARBA00023004"/>
    </source>
</evidence>
<proteinExistence type="predicted"/>
<keyword evidence="1" id="KW-0479">Metal-binding</keyword>
<dbReference type="CDD" id="cd01335">
    <property type="entry name" value="Radical_SAM"/>
    <property type="match status" value="1"/>
</dbReference>
<evidence type="ECO:0000313" key="7">
    <source>
        <dbReference type="Proteomes" id="UP000019678"/>
    </source>
</evidence>
<dbReference type="PROSITE" id="PS51918">
    <property type="entry name" value="RADICAL_SAM"/>
    <property type="match status" value="1"/>
</dbReference>
<dbReference type="Proteomes" id="UP000019678">
    <property type="component" value="Unassembled WGS sequence"/>
</dbReference>
<evidence type="ECO:0000256" key="4">
    <source>
        <dbReference type="SAM" id="MobiDB-lite"/>
    </source>
</evidence>
<sequence length="358" mass="39426">MPRPVSNPPNPWSSTHVTYLEEPPPAATLQVFEEEARSLISENDSPDLPFRYSVNPYRGCLHACAYCYARPSHQYLGWGAGTDFDRKIVVKTNAAAVLRRELARPSWGGDTLVLSGSVDCYQPLEASYRITRGLLEVCLEHRNPVGIITKGALVRRDVDVLAELARKARAKVVLSVTFADDEMARKIEPYASRPSLRFEAMRALSEAGVSTGISISPVIPGLNDPDIPELLGRAREAGATSAFMQALRLPREVLPVFDERLEAALPGQAEKVRRAIREMRGGKMNESAFGARMTGEGRRWEAIQQLFTIHCRKLGLDESRMAEEEKTTFVRRGQQALPLDLGPRAGSSGGRSGARSGQ</sequence>
<dbReference type="SUPFAM" id="SSF102114">
    <property type="entry name" value="Radical SAM enzymes"/>
    <property type="match status" value="1"/>
</dbReference>
<dbReference type="Pfam" id="PF04055">
    <property type="entry name" value="Radical_SAM"/>
    <property type="match status" value="1"/>
</dbReference>
<dbReference type="InterPro" id="IPR040086">
    <property type="entry name" value="MJ0683-like"/>
</dbReference>
<gene>
    <name evidence="6" type="ORF">CAP_3977</name>
</gene>
<evidence type="ECO:0000256" key="3">
    <source>
        <dbReference type="ARBA" id="ARBA00023014"/>
    </source>
</evidence>
<keyword evidence="7" id="KW-1185">Reference proteome</keyword>
<dbReference type="InterPro" id="IPR058240">
    <property type="entry name" value="rSAM_sf"/>
</dbReference>
<dbReference type="eggNOG" id="COG1533">
    <property type="taxonomic scope" value="Bacteria"/>
</dbReference>
<evidence type="ECO:0000313" key="6">
    <source>
        <dbReference type="EMBL" id="EYF08448.1"/>
    </source>
</evidence>
<reference evidence="6 7" key="1">
    <citation type="submission" date="2013-05" db="EMBL/GenBank/DDBJ databases">
        <title>Genome assembly of Chondromyces apiculatus DSM 436.</title>
        <authorList>
            <person name="Sharma G."/>
            <person name="Khatri I."/>
            <person name="Kaur C."/>
            <person name="Mayilraj S."/>
            <person name="Subramanian S."/>
        </authorList>
    </citation>
    <scope>NUCLEOTIDE SEQUENCE [LARGE SCALE GENOMIC DNA]</scope>
    <source>
        <strain evidence="6 7">DSM 436</strain>
    </source>
</reference>
<dbReference type="SFLD" id="SFLDG01084">
    <property type="entry name" value="Uncharacterised_Radical_SAM_Su"/>
    <property type="match status" value="1"/>
</dbReference>
<feature type="region of interest" description="Disordered" evidence="4">
    <location>
        <begin position="325"/>
        <end position="358"/>
    </location>
</feature>
<evidence type="ECO:0000259" key="5">
    <source>
        <dbReference type="PROSITE" id="PS51918"/>
    </source>
</evidence>
<dbReference type="InterPro" id="IPR006638">
    <property type="entry name" value="Elp3/MiaA/NifB-like_rSAM"/>
</dbReference>
<evidence type="ECO:0000256" key="1">
    <source>
        <dbReference type="ARBA" id="ARBA00022723"/>
    </source>
</evidence>
<dbReference type="OrthoDB" id="9785699at2"/>
<comment type="caution">
    <text evidence="6">The sequence shown here is derived from an EMBL/GenBank/DDBJ whole genome shotgun (WGS) entry which is preliminary data.</text>
</comment>
<dbReference type="GO" id="GO:0046872">
    <property type="term" value="F:metal ion binding"/>
    <property type="evidence" value="ECO:0007669"/>
    <property type="project" value="UniProtKB-KW"/>
</dbReference>
<dbReference type="Gene3D" id="3.80.30.30">
    <property type="match status" value="1"/>
</dbReference>
<organism evidence="6 7">
    <name type="scientific">Chondromyces apiculatus DSM 436</name>
    <dbReference type="NCBI Taxonomy" id="1192034"/>
    <lineage>
        <taxon>Bacteria</taxon>
        <taxon>Pseudomonadati</taxon>
        <taxon>Myxococcota</taxon>
        <taxon>Polyangia</taxon>
        <taxon>Polyangiales</taxon>
        <taxon>Polyangiaceae</taxon>
        <taxon>Chondromyces</taxon>
    </lineage>
</organism>
<dbReference type="SMART" id="SM00729">
    <property type="entry name" value="Elp3"/>
    <property type="match status" value="1"/>
</dbReference>
<protein>
    <submittedName>
        <fullName evidence="6">Radical SAM domain protein</fullName>
    </submittedName>
</protein>
<dbReference type="GO" id="GO:0003824">
    <property type="term" value="F:catalytic activity"/>
    <property type="evidence" value="ECO:0007669"/>
    <property type="project" value="InterPro"/>
</dbReference>
<dbReference type="SFLD" id="SFLDS00029">
    <property type="entry name" value="Radical_SAM"/>
    <property type="match status" value="1"/>
</dbReference>
<dbReference type="EMBL" id="ASRX01000003">
    <property type="protein sequence ID" value="EYF08448.1"/>
    <property type="molecule type" value="Genomic_DNA"/>
</dbReference>
<dbReference type="AlphaFoldDB" id="A0A017TGM9"/>
<dbReference type="NCBIfam" id="NF033668">
    <property type="entry name" value="rSAM_PA0069"/>
    <property type="match status" value="1"/>
</dbReference>
<dbReference type="PANTHER" id="PTHR43432:SF3">
    <property type="entry name" value="SLR0285 PROTEIN"/>
    <property type="match status" value="1"/>
</dbReference>
<dbReference type="InterPro" id="IPR007197">
    <property type="entry name" value="rSAM"/>
</dbReference>
<accession>A0A017TGM9</accession>